<accession>A0A939DLA0</accession>
<evidence type="ECO:0000313" key="2">
    <source>
        <dbReference type="EMBL" id="MBN7824245.1"/>
    </source>
</evidence>
<dbReference type="AlphaFoldDB" id="A0A939DLA0"/>
<keyword evidence="1" id="KW-0732">Signal</keyword>
<gene>
    <name evidence="2" type="ORF">J0A66_03295</name>
</gene>
<dbReference type="RefSeq" id="WP_206572369.1">
    <property type="nucleotide sequence ID" value="NZ_JAFKCV010000002.1"/>
</dbReference>
<comment type="caution">
    <text evidence="2">The sequence shown here is derived from an EMBL/GenBank/DDBJ whole genome shotgun (WGS) entry which is preliminary data.</text>
</comment>
<sequence>MKSAILLITALAGPPLVLAEPLELDYASLYCHTRQLDDEQLDALQFAFGFKHHQKGHLCGIESAYIHTPKQDIPVRINNEQRFVVPSEKALKLAKAVVRFELAEPVNQCDMSVQLETKPQYLKSRYDLEELREIFIQYQTFFDDMGGFLSFMMPSVQGLKLQFGTEVTEQPSMYGLQPPALQNHQLNLNEAFLQGQGSIDLPAAPLRITAITQQDG</sequence>
<evidence type="ECO:0000313" key="3">
    <source>
        <dbReference type="Proteomes" id="UP000664654"/>
    </source>
</evidence>
<keyword evidence="3" id="KW-1185">Reference proteome</keyword>
<dbReference type="InterPro" id="IPR021370">
    <property type="entry name" value="DUF2987"/>
</dbReference>
<dbReference type="Proteomes" id="UP000664654">
    <property type="component" value="Unassembled WGS sequence"/>
</dbReference>
<evidence type="ECO:0000256" key="1">
    <source>
        <dbReference type="SAM" id="SignalP"/>
    </source>
</evidence>
<feature type="chain" id="PRO_5038039815" evidence="1">
    <location>
        <begin position="20"/>
        <end position="216"/>
    </location>
</feature>
<organism evidence="2 3">
    <name type="scientific">Bowmanella dokdonensis</name>
    <dbReference type="NCBI Taxonomy" id="751969"/>
    <lineage>
        <taxon>Bacteria</taxon>
        <taxon>Pseudomonadati</taxon>
        <taxon>Pseudomonadota</taxon>
        <taxon>Gammaproteobacteria</taxon>
        <taxon>Alteromonadales</taxon>
        <taxon>Alteromonadaceae</taxon>
        <taxon>Bowmanella</taxon>
    </lineage>
</organism>
<dbReference type="EMBL" id="JAFKCV010000002">
    <property type="protein sequence ID" value="MBN7824245.1"/>
    <property type="molecule type" value="Genomic_DNA"/>
</dbReference>
<proteinExistence type="predicted"/>
<name>A0A939DLA0_9ALTE</name>
<dbReference type="Pfam" id="PF11205">
    <property type="entry name" value="DUF2987"/>
    <property type="match status" value="1"/>
</dbReference>
<feature type="signal peptide" evidence="1">
    <location>
        <begin position="1"/>
        <end position="19"/>
    </location>
</feature>
<reference evidence="2" key="1">
    <citation type="submission" date="2021-03" db="EMBL/GenBank/DDBJ databases">
        <title>novel species isolated from a fishpond in China.</title>
        <authorList>
            <person name="Lu H."/>
            <person name="Cai Z."/>
        </authorList>
    </citation>
    <scope>NUCLEOTIDE SEQUENCE</scope>
    <source>
        <strain evidence="2">JCM 30855</strain>
    </source>
</reference>
<protein>
    <submittedName>
        <fullName evidence="2">DUF2987 domain-containing protein</fullName>
    </submittedName>
</protein>